<dbReference type="Gene3D" id="1.20.120.1900">
    <property type="entry name" value="Gamma-tubulin complex, C-terminal domain"/>
    <property type="match status" value="1"/>
</dbReference>
<dbReference type="GO" id="GO:0051011">
    <property type="term" value="F:microtubule minus-end binding"/>
    <property type="evidence" value="ECO:0007669"/>
    <property type="project" value="TreeGrafter"/>
</dbReference>
<dbReference type="GO" id="GO:0007020">
    <property type="term" value="P:microtubule nucleation"/>
    <property type="evidence" value="ECO:0007669"/>
    <property type="project" value="InterPro"/>
</dbReference>
<name>A0A081A632_PHYNI</name>
<evidence type="ECO:0000256" key="6">
    <source>
        <dbReference type="SAM" id="MobiDB-lite"/>
    </source>
</evidence>
<dbReference type="GO" id="GO:0000930">
    <property type="term" value="C:gamma-tubulin complex"/>
    <property type="evidence" value="ECO:0007669"/>
    <property type="project" value="TreeGrafter"/>
</dbReference>
<feature type="domain" description="Gamma tubulin complex component C-terminal" evidence="7">
    <location>
        <begin position="737"/>
        <end position="1098"/>
    </location>
</feature>
<dbReference type="InterPro" id="IPR040457">
    <property type="entry name" value="GCP_C"/>
</dbReference>
<dbReference type="EMBL" id="ANJA01001812">
    <property type="protein sequence ID" value="ETO74343.1"/>
    <property type="molecule type" value="Genomic_DNA"/>
</dbReference>
<dbReference type="GO" id="GO:0051321">
    <property type="term" value="P:meiotic cell cycle"/>
    <property type="evidence" value="ECO:0007669"/>
    <property type="project" value="TreeGrafter"/>
</dbReference>
<dbReference type="InterPro" id="IPR042241">
    <property type="entry name" value="GCP_C_sf"/>
</dbReference>
<dbReference type="Pfam" id="PF04130">
    <property type="entry name" value="GCP_C_terminal"/>
    <property type="match status" value="1"/>
</dbReference>
<organism evidence="8 9">
    <name type="scientific">Phytophthora nicotianae P1976</name>
    <dbReference type="NCBI Taxonomy" id="1317066"/>
    <lineage>
        <taxon>Eukaryota</taxon>
        <taxon>Sar</taxon>
        <taxon>Stramenopiles</taxon>
        <taxon>Oomycota</taxon>
        <taxon>Peronosporomycetes</taxon>
        <taxon>Peronosporales</taxon>
        <taxon>Peronosporaceae</taxon>
        <taxon>Phytophthora</taxon>
    </lineage>
</organism>
<evidence type="ECO:0000256" key="3">
    <source>
        <dbReference type="ARBA" id="ARBA00022490"/>
    </source>
</evidence>
<gene>
    <name evidence="8" type="ORF">F444_09895</name>
</gene>
<comment type="similarity">
    <text evidence="2">Belongs to the TUBGCP family.</text>
</comment>
<proteinExistence type="inferred from homology"/>
<evidence type="ECO:0000313" key="9">
    <source>
        <dbReference type="Proteomes" id="UP000028582"/>
    </source>
</evidence>
<feature type="compositionally biased region" description="Acidic residues" evidence="6">
    <location>
        <begin position="167"/>
        <end position="176"/>
    </location>
</feature>
<reference evidence="8 9" key="1">
    <citation type="submission" date="2013-11" db="EMBL/GenBank/DDBJ databases">
        <title>The Genome Sequence of Phytophthora parasitica P1976.</title>
        <authorList>
            <consortium name="The Broad Institute Genomics Platform"/>
            <person name="Russ C."/>
            <person name="Tyler B."/>
            <person name="Panabieres F."/>
            <person name="Shan W."/>
            <person name="Tripathy S."/>
            <person name="Grunwald N."/>
            <person name="Machado M."/>
            <person name="Johnson C.S."/>
            <person name="Walker B."/>
            <person name="Young S."/>
            <person name="Zeng Q."/>
            <person name="Gargeya S."/>
            <person name="Fitzgerald M."/>
            <person name="Haas B."/>
            <person name="Abouelleil A."/>
            <person name="Allen A.W."/>
            <person name="Alvarado L."/>
            <person name="Arachchi H.M."/>
            <person name="Berlin A.M."/>
            <person name="Chapman S.B."/>
            <person name="Gainer-Dewar J."/>
            <person name="Goldberg J."/>
            <person name="Griggs A."/>
            <person name="Gujja S."/>
            <person name="Hansen M."/>
            <person name="Howarth C."/>
            <person name="Imamovic A."/>
            <person name="Ireland A."/>
            <person name="Larimer J."/>
            <person name="McCowan C."/>
            <person name="Murphy C."/>
            <person name="Pearson M."/>
            <person name="Poon T.W."/>
            <person name="Priest M."/>
            <person name="Roberts A."/>
            <person name="Saif S."/>
            <person name="Shea T."/>
            <person name="Sisk P."/>
            <person name="Sykes S."/>
            <person name="Wortman J."/>
            <person name="Nusbaum C."/>
            <person name="Birren B."/>
        </authorList>
    </citation>
    <scope>NUCLEOTIDE SEQUENCE [LARGE SCALE GENOMIC DNA]</scope>
    <source>
        <strain evidence="8 9">P1976</strain>
    </source>
</reference>
<dbReference type="InterPro" id="IPR007259">
    <property type="entry name" value="GCP"/>
</dbReference>
<evidence type="ECO:0000256" key="5">
    <source>
        <dbReference type="ARBA" id="ARBA00023212"/>
    </source>
</evidence>
<feature type="compositionally biased region" description="Basic and acidic residues" evidence="6">
    <location>
        <begin position="187"/>
        <end position="204"/>
    </location>
</feature>
<dbReference type="GO" id="GO:0000922">
    <property type="term" value="C:spindle pole"/>
    <property type="evidence" value="ECO:0007669"/>
    <property type="project" value="InterPro"/>
</dbReference>
<dbReference type="Proteomes" id="UP000028582">
    <property type="component" value="Unassembled WGS sequence"/>
</dbReference>
<sequence length="1152" mass="132481">MAPVPAWTREWRPLAKQLCAHISGSNQDHEEDQSSLSKEALLLRADRVVGKLYSHRFVDSLPQDVHAQTQALATKFRVHSLEERADKLLELAPQCDYQVLKLLLELATSPTTATDQEVEVDLDSKSRWNMLLQQEQLKLQQHKMMQDQLVEELFQISTNDEWYQAWEDSDEDESDWDMSSADESAVESERSVDTRQRNAKRSCEALEDDEFSRQQEGSSESSEQATRQGMERKRMELSGEELQQDEMLCRYYPEVSIRDMEIDDMEPTCELETRKLVPFTLERPWLLCEAVVRSADSTVTAKNIVANRLIHEETVVRMIFEALHGVESYLFEFQPVRPSPSIFSIDFQTKIVERSRKSLSTAIGHISPSVLQHTLEDFMHAATDLQILRDFLGFIRRAWDLSEQHRCVTLEGLANALSDVIRSLTDSICNVEQQTNVTTGLQEDSSPWSGINPRQPTLIGIYGGLKEIFKMISWLKGVLVGCFNGLSDRHWHEVKRAEQAKCVLDSLYHSMEVEYVEGVTADEAARDSGLLSRSDVLLHLFIGALNPYLDLISRMIFERGHFETIPLDGESFFATPPSMSVGASPIRERNRSFRDGLMSLAPFEVNRSLVPTFLELIIPLMNEALASRQLKNRFLQQQQHAPFEPLTKPGQPDLSLQESLIMELETIGYRRNRGIISVCKAKTWDTEEDPLSMQETLLECVPFNRILERCLTRHLENKCHELNGEITDIFRDKLNYMEHVKALRMFVLMEQQDVFNVFSERLVAHMQENPIAWADSEKINSFLQSAVQGVFEDNSLSSSQRQIGGRLSVRVDFSLLDSTSRGARIDIATMKCLHFTFAAQQTLRVLFSASIMQKYSKLGVFLVQVKAVESALVKFKSSLRHRRSYSYIEKDMRQLLIQSADMLHYTKSLLSYLTSQVGYDPRQSIEPGCIHFYNIRRQIASAGWLKYRHILQSSRSLAEMDATHEQYLDLLLNRFFLLDKHATVIQYILTTFNHILRFVRQVDEFVSAVDRNMQKYFPDYCSDEDSDQLATPRVGKAPSVRLLEHPDFRSLESELARSSREFKRQSHFLVVMLTAMQKHGASPHVNEIVTQLNYNYFYHQQESRSRTQPQVQQQRPVKQVNQAQALPLNRSRSLRPPPAPKKFSRTGSVPLS</sequence>
<dbReference type="GO" id="GO:0005874">
    <property type="term" value="C:microtubule"/>
    <property type="evidence" value="ECO:0007669"/>
    <property type="project" value="UniProtKB-KW"/>
</dbReference>
<evidence type="ECO:0000313" key="8">
    <source>
        <dbReference type="EMBL" id="ETO74343.1"/>
    </source>
</evidence>
<keyword evidence="4" id="KW-0493">Microtubule</keyword>
<dbReference type="PANTHER" id="PTHR19302:SF33">
    <property type="entry name" value="GAMMA-TUBULIN COMPLEX COMPONENT 5"/>
    <property type="match status" value="1"/>
</dbReference>
<dbReference type="GO" id="GO:0051225">
    <property type="term" value="P:spindle assembly"/>
    <property type="evidence" value="ECO:0007669"/>
    <property type="project" value="TreeGrafter"/>
</dbReference>
<protein>
    <recommendedName>
        <fullName evidence="7">Gamma tubulin complex component C-terminal domain-containing protein</fullName>
    </recommendedName>
</protein>
<feature type="compositionally biased region" description="Low complexity" evidence="6">
    <location>
        <begin position="1108"/>
        <end position="1131"/>
    </location>
</feature>
<dbReference type="GO" id="GO:0043015">
    <property type="term" value="F:gamma-tubulin binding"/>
    <property type="evidence" value="ECO:0007669"/>
    <property type="project" value="InterPro"/>
</dbReference>
<dbReference type="OrthoDB" id="66546at2759"/>
<keyword evidence="3" id="KW-0963">Cytoplasm</keyword>
<evidence type="ECO:0000256" key="1">
    <source>
        <dbReference type="ARBA" id="ARBA00004245"/>
    </source>
</evidence>
<feature type="region of interest" description="Disordered" evidence="6">
    <location>
        <begin position="1101"/>
        <end position="1152"/>
    </location>
</feature>
<keyword evidence="5" id="KW-0206">Cytoskeleton</keyword>
<dbReference type="AlphaFoldDB" id="A0A081A632"/>
<evidence type="ECO:0000259" key="7">
    <source>
        <dbReference type="Pfam" id="PF04130"/>
    </source>
</evidence>
<evidence type="ECO:0000256" key="4">
    <source>
        <dbReference type="ARBA" id="ARBA00022701"/>
    </source>
</evidence>
<comment type="subcellular location">
    <subcellularLocation>
        <location evidence="1">Cytoplasm</location>
        <location evidence="1">Cytoskeleton</location>
    </subcellularLocation>
</comment>
<dbReference type="PANTHER" id="PTHR19302">
    <property type="entry name" value="GAMMA TUBULIN COMPLEX PROTEIN"/>
    <property type="match status" value="1"/>
</dbReference>
<feature type="region of interest" description="Disordered" evidence="6">
    <location>
        <begin position="167"/>
        <end position="239"/>
    </location>
</feature>
<evidence type="ECO:0000256" key="2">
    <source>
        <dbReference type="ARBA" id="ARBA00010337"/>
    </source>
</evidence>
<dbReference type="GO" id="GO:0031122">
    <property type="term" value="P:cytoplasmic microtubule organization"/>
    <property type="evidence" value="ECO:0007669"/>
    <property type="project" value="TreeGrafter"/>
</dbReference>
<feature type="compositionally biased region" description="Low complexity" evidence="6">
    <location>
        <begin position="214"/>
        <end position="224"/>
    </location>
</feature>
<comment type="caution">
    <text evidence="8">The sequence shown here is derived from an EMBL/GenBank/DDBJ whole genome shotgun (WGS) entry which is preliminary data.</text>
</comment>
<dbReference type="GO" id="GO:0000278">
    <property type="term" value="P:mitotic cell cycle"/>
    <property type="evidence" value="ECO:0007669"/>
    <property type="project" value="TreeGrafter"/>
</dbReference>
<accession>A0A081A632</accession>